<evidence type="ECO:0000313" key="2">
    <source>
        <dbReference type="EMBL" id="MBM2417250.1"/>
    </source>
</evidence>
<protein>
    <submittedName>
        <fullName evidence="1">Uncharacterized protein</fullName>
    </submittedName>
</protein>
<keyword evidence="4" id="KW-1185">Reference proteome</keyword>
<dbReference type="Proteomes" id="UP000809440">
    <property type="component" value="Unassembled WGS sequence"/>
</dbReference>
<proteinExistence type="predicted"/>
<reference evidence="1 4" key="1">
    <citation type="submission" date="2021-01" db="EMBL/GenBank/DDBJ databases">
        <title>Diatom-associated Roseobacters Show Island Model of Population Structure.</title>
        <authorList>
            <person name="Qu L."/>
            <person name="Feng X."/>
            <person name="Chen Y."/>
            <person name="Li L."/>
            <person name="Wang X."/>
            <person name="Hu Z."/>
            <person name="Wang H."/>
            <person name="Luo H."/>
        </authorList>
    </citation>
    <scope>NUCLEOTIDE SEQUENCE</scope>
    <source>
        <strain evidence="2 4">CC28-63</strain>
        <strain evidence="1">CC28-69</strain>
    </source>
</reference>
<dbReference type="Proteomes" id="UP000755667">
    <property type="component" value="Unassembled WGS sequence"/>
</dbReference>
<evidence type="ECO:0000313" key="4">
    <source>
        <dbReference type="Proteomes" id="UP000809440"/>
    </source>
</evidence>
<sequence length="60" mass="6847">MDAMKASEIAHALYRVRGGRAEYEAAQREQEFTSAGNEEEAEYWRAIRGSIRRIRGANES</sequence>
<dbReference type="AlphaFoldDB" id="A0A9Q2NXB8"/>
<dbReference type="EMBL" id="JAFBXE010000005">
    <property type="protein sequence ID" value="MBM2412513.1"/>
    <property type="molecule type" value="Genomic_DNA"/>
</dbReference>
<evidence type="ECO:0000313" key="1">
    <source>
        <dbReference type="EMBL" id="MBM2412513.1"/>
    </source>
</evidence>
<comment type="caution">
    <text evidence="1">The sequence shown here is derived from an EMBL/GenBank/DDBJ whole genome shotgun (WGS) entry which is preliminary data.</text>
</comment>
<accession>A0A9Q2NXB8</accession>
<name>A0A9Q2NXB8_9RHOB</name>
<organism evidence="1 3">
    <name type="scientific">Marivita cryptomonadis</name>
    <dbReference type="NCBI Taxonomy" id="505252"/>
    <lineage>
        <taxon>Bacteria</taxon>
        <taxon>Pseudomonadati</taxon>
        <taxon>Pseudomonadota</taxon>
        <taxon>Alphaproteobacteria</taxon>
        <taxon>Rhodobacterales</taxon>
        <taxon>Roseobacteraceae</taxon>
        <taxon>Marivita</taxon>
    </lineage>
</organism>
<gene>
    <name evidence="1" type="ORF">JQX41_09395</name>
    <name evidence="2" type="ORF">JQX48_09740</name>
</gene>
<evidence type="ECO:0000313" key="3">
    <source>
        <dbReference type="Proteomes" id="UP000755667"/>
    </source>
</evidence>
<dbReference type="EMBL" id="JAFBXF010000005">
    <property type="protein sequence ID" value="MBM2417250.1"/>
    <property type="molecule type" value="Genomic_DNA"/>
</dbReference>